<feature type="transmembrane region" description="Helical" evidence="1">
    <location>
        <begin position="165"/>
        <end position="183"/>
    </location>
</feature>
<gene>
    <name evidence="2" type="ORF">NC661_10660</name>
</gene>
<dbReference type="RefSeq" id="WP_259872374.1">
    <property type="nucleotide sequence ID" value="NZ_JAMQJZ010000007.1"/>
</dbReference>
<keyword evidence="3" id="KW-1185">Reference proteome</keyword>
<reference evidence="2" key="1">
    <citation type="submission" date="2022-06" db="EMBL/GenBank/DDBJ databases">
        <title>Aquibacillus sp. a new bacterium isolated from soil saline samples.</title>
        <authorList>
            <person name="Galisteo C."/>
            <person name="De La Haba R."/>
            <person name="Sanchez-Porro C."/>
            <person name="Ventosa A."/>
        </authorList>
    </citation>
    <scope>NUCLEOTIDE SEQUENCE</scope>
    <source>
        <strain evidence="2">JCM 12387</strain>
    </source>
</reference>
<comment type="caution">
    <text evidence="2">The sequence shown here is derived from an EMBL/GenBank/DDBJ whole genome shotgun (WGS) entry which is preliminary data.</text>
</comment>
<evidence type="ECO:0000313" key="3">
    <source>
        <dbReference type="Proteomes" id="UP001145072"/>
    </source>
</evidence>
<dbReference type="Proteomes" id="UP001145072">
    <property type="component" value="Unassembled WGS sequence"/>
</dbReference>
<organism evidence="2 3">
    <name type="scientific">Aquibacillus koreensis</name>
    <dbReference type="NCBI Taxonomy" id="279446"/>
    <lineage>
        <taxon>Bacteria</taxon>
        <taxon>Bacillati</taxon>
        <taxon>Bacillota</taxon>
        <taxon>Bacilli</taxon>
        <taxon>Bacillales</taxon>
        <taxon>Bacillaceae</taxon>
        <taxon>Aquibacillus</taxon>
    </lineage>
</organism>
<evidence type="ECO:0000256" key="1">
    <source>
        <dbReference type="SAM" id="Phobius"/>
    </source>
</evidence>
<protein>
    <submittedName>
        <fullName evidence="2">Uncharacterized protein</fullName>
    </submittedName>
</protein>
<keyword evidence="1" id="KW-0812">Transmembrane</keyword>
<keyword evidence="1" id="KW-0472">Membrane</keyword>
<accession>A0A9X3WJG8</accession>
<proteinExistence type="predicted"/>
<evidence type="ECO:0000313" key="2">
    <source>
        <dbReference type="EMBL" id="MDC3420830.1"/>
    </source>
</evidence>
<sequence>MKKVWQVFLAFFSIIIFTSISLTASSSFGLYPTEVIEKAEVVVLGKYDFSYEEQISDPSSEFSMATRFEVRNVYVGEASEVIIAGYNYFDGGFEQHQSEGGEYLLFLEQRDDVDYLTPVSRTGVVPVMDGKVTDHIDEQSKKVYQRFMDEQANKDTFITYDTKSYIPLGISIGILALISIFIFHKRKQTIKKNT</sequence>
<keyword evidence="1" id="KW-1133">Transmembrane helix</keyword>
<dbReference type="AlphaFoldDB" id="A0A9X3WJG8"/>
<name>A0A9X3WJG8_9BACI</name>
<dbReference type="EMBL" id="JAMQJZ010000007">
    <property type="protein sequence ID" value="MDC3420830.1"/>
    <property type="molecule type" value="Genomic_DNA"/>
</dbReference>